<dbReference type="GO" id="GO:0003677">
    <property type="term" value="F:DNA binding"/>
    <property type="evidence" value="ECO:0007669"/>
    <property type="project" value="UniProtKB-KW"/>
</dbReference>
<protein>
    <submittedName>
        <fullName evidence="7">Crp/Fnr family transcriptional regulator</fullName>
    </submittedName>
</protein>
<dbReference type="EMBL" id="NHSF01000085">
    <property type="protein sequence ID" value="MBK5932264.1"/>
    <property type="molecule type" value="Genomic_DNA"/>
</dbReference>
<dbReference type="Proteomes" id="UP001296967">
    <property type="component" value="Unassembled WGS sequence"/>
</dbReference>
<dbReference type="SUPFAM" id="SSF46785">
    <property type="entry name" value="Winged helix' DNA-binding domain"/>
    <property type="match status" value="1"/>
</dbReference>
<evidence type="ECO:0000256" key="1">
    <source>
        <dbReference type="ARBA" id="ARBA00023015"/>
    </source>
</evidence>
<evidence type="ECO:0000259" key="5">
    <source>
        <dbReference type="PROSITE" id="PS50042"/>
    </source>
</evidence>
<dbReference type="SMART" id="SM00419">
    <property type="entry name" value="HTH_CRP"/>
    <property type="match status" value="1"/>
</dbReference>
<feature type="domain" description="Cyclic nucleotide-binding" evidence="5">
    <location>
        <begin position="42"/>
        <end position="163"/>
    </location>
</feature>
<dbReference type="PANTHER" id="PTHR24567:SF68">
    <property type="entry name" value="DNA-BINDING TRANSCRIPTIONAL DUAL REGULATOR CRP"/>
    <property type="match status" value="1"/>
</dbReference>
<proteinExistence type="predicted"/>
<comment type="caution">
    <text evidence="7">The sequence shown here is derived from an EMBL/GenBank/DDBJ whole genome shotgun (WGS) entry which is preliminary data.</text>
</comment>
<evidence type="ECO:0000256" key="2">
    <source>
        <dbReference type="ARBA" id="ARBA00023125"/>
    </source>
</evidence>
<organism evidence="7 8">
    <name type="scientific">Halochromatium salexigens</name>
    <name type="common">Chromatium salexigens</name>
    <dbReference type="NCBI Taxonomy" id="49447"/>
    <lineage>
        <taxon>Bacteria</taxon>
        <taxon>Pseudomonadati</taxon>
        <taxon>Pseudomonadota</taxon>
        <taxon>Gammaproteobacteria</taxon>
        <taxon>Chromatiales</taxon>
        <taxon>Chromatiaceae</taxon>
        <taxon>Halochromatium</taxon>
    </lineage>
</organism>
<dbReference type="PROSITE" id="PS51063">
    <property type="entry name" value="HTH_CRP_2"/>
    <property type="match status" value="1"/>
</dbReference>
<keyword evidence="2" id="KW-0238">DNA-binding</keyword>
<keyword evidence="3" id="KW-0804">Transcription</keyword>
<dbReference type="InterPro" id="IPR012318">
    <property type="entry name" value="HTH_CRP"/>
</dbReference>
<evidence type="ECO:0000256" key="3">
    <source>
        <dbReference type="ARBA" id="ARBA00023163"/>
    </source>
</evidence>
<dbReference type="PROSITE" id="PS50042">
    <property type="entry name" value="CNMP_BINDING_3"/>
    <property type="match status" value="1"/>
</dbReference>
<sequence length="253" mass="27981">MAEWRTERETLTDPSSGADADVTPANAVGGRDLATDLRQAPLLAALSPAQLARLLQRASQVRLAAGQMLFRQEEPAERFYFVRSGQVRLFRLSSDGGEKIIELIRAGQTFAEALLFMGTGRYPVCAAALEATELVSIDGADFVAMLRESPETCFALLGDLSRRLHAMIAEIDSLTLLSAQGRVARWLLRNSEPERATLKLDVPKTVLASRLSIQPETWSRVTRRLIDKGVIAVASEWIEIRDREALQDYADEL</sequence>
<keyword evidence="8" id="KW-1185">Reference proteome</keyword>
<reference evidence="7" key="1">
    <citation type="submission" date="2017-05" db="EMBL/GenBank/DDBJ databases">
        <authorList>
            <person name="Imhoff J.F."/>
            <person name="Rahn T."/>
            <person name="Kuenzel S."/>
            <person name="Neulinger S.C."/>
        </authorList>
    </citation>
    <scope>NUCLEOTIDE SEQUENCE</scope>
    <source>
        <strain evidence="7">DSM 4395</strain>
    </source>
</reference>
<feature type="compositionally biased region" description="Basic and acidic residues" evidence="4">
    <location>
        <begin position="1"/>
        <end position="11"/>
    </location>
</feature>
<dbReference type="RefSeq" id="WP_201247106.1">
    <property type="nucleotide sequence ID" value="NZ_NHSF01000085.1"/>
</dbReference>
<dbReference type="InterPro" id="IPR014710">
    <property type="entry name" value="RmlC-like_jellyroll"/>
</dbReference>
<dbReference type="AlphaFoldDB" id="A0AAJ0XGM7"/>
<dbReference type="GO" id="GO:0003700">
    <property type="term" value="F:DNA-binding transcription factor activity"/>
    <property type="evidence" value="ECO:0007669"/>
    <property type="project" value="TreeGrafter"/>
</dbReference>
<reference evidence="7" key="2">
    <citation type="journal article" date="2020" name="Microorganisms">
        <title>Osmotic Adaptation and Compatible Solute Biosynthesis of Phototrophic Bacteria as Revealed from Genome Analyses.</title>
        <authorList>
            <person name="Imhoff J.F."/>
            <person name="Rahn T."/>
            <person name="Kunzel S."/>
            <person name="Keller A."/>
            <person name="Neulinger S.C."/>
        </authorList>
    </citation>
    <scope>NUCLEOTIDE SEQUENCE</scope>
    <source>
        <strain evidence="7">DSM 4395</strain>
    </source>
</reference>
<evidence type="ECO:0000259" key="6">
    <source>
        <dbReference type="PROSITE" id="PS51063"/>
    </source>
</evidence>
<dbReference type="CDD" id="cd00038">
    <property type="entry name" value="CAP_ED"/>
    <property type="match status" value="1"/>
</dbReference>
<dbReference type="Gene3D" id="2.60.120.10">
    <property type="entry name" value="Jelly Rolls"/>
    <property type="match status" value="1"/>
</dbReference>
<dbReference type="InterPro" id="IPR036388">
    <property type="entry name" value="WH-like_DNA-bd_sf"/>
</dbReference>
<keyword evidence="1" id="KW-0805">Transcription regulation</keyword>
<evidence type="ECO:0000256" key="4">
    <source>
        <dbReference type="SAM" id="MobiDB-lite"/>
    </source>
</evidence>
<dbReference type="InterPro" id="IPR018490">
    <property type="entry name" value="cNMP-bd_dom_sf"/>
</dbReference>
<dbReference type="Pfam" id="PF13545">
    <property type="entry name" value="HTH_Crp_2"/>
    <property type="match status" value="1"/>
</dbReference>
<accession>A0AAJ0XGM7</accession>
<name>A0AAJ0XGM7_HALSE</name>
<dbReference type="PANTHER" id="PTHR24567">
    <property type="entry name" value="CRP FAMILY TRANSCRIPTIONAL REGULATORY PROTEIN"/>
    <property type="match status" value="1"/>
</dbReference>
<dbReference type="GO" id="GO:0005829">
    <property type="term" value="C:cytosol"/>
    <property type="evidence" value="ECO:0007669"/>
    <property type="project" value="TreeGrafter"/>
</dbReference>
<feature type="region of interest" description="Disordered" evidence="4">
    <location>
        <begin position="1"/>
        <end position="25"/>
    </location>
</feature>
<dbReference type="InterPro" id="IPR050397">
    <property type="entry name" value="Env_Response_Regulators"/>
</dbReference>
<dbReference type="InterPro" id="IPR000595">
    <property type="entry name" value="cNMP-bd_dom"/>
</dbReference>
<evidence type="ECO:0000313" key="8">
    <source>
        <dbReference type="Proteomes" id="UP001296967"/>
    </source>
</evidence>
<dbReference type="Pfam" id="PF00027">
    <property type="entry name" value="cNMP_binding"/>
    <property type="match status" value="1"/>
</dbReference>
<dbReference type="SUPFAM" id="SSF51206">
    <property type="entry name" value="cAMP-binding domain-like"/>
    <property type="match status" value="1"/>
</dbReference>
<dbReference type="Gene3D" id="1.10.10.10">
    <property type="entry name" value="Winged helix-like DNA-binding domain superfamily/Winged helix DNA-binding domain"/>
    <property type="match status" value="1"/>
</dbReference>
<dbReference type="InterPro" id="IPR036390">
    <property type="entry name" value="WH_DNA-bd_sf"/>
</dbReference>
<evidence type="ECO:0000313" key="7">
    <source>
        <dbReference type="EMBL" id="MBK5932264.1"/>
    </source>
</evidence>
<dbReference type="SMART" id="SM00100">
    <property type="entry name" value="cNMP"/>
    <property type="match status" value="1"/>
</dbReference>
<feature type="domain" description="HTH crp-type" evidence="6">
    <location>
        <begin position="177"/>
        <end position="244"/>
    </location>
</feature>
<gene>
    <name evidence="7" type="ORF">CCR82_17420</name>
</gene>